<protein>
    <submittedName>
        <fullName evidence="1">Uncharacterized protein</fullName>
    </submittedName>
</protein>
<reference evidence="1 2" key="1">
    <citation type="submission" date="2015-01" db="EMBL/GenBank/DDBJ databases">
        <title>The Genome Sequence of Cryptococcus gattii CA1873.</title>
        <authorList>
            <consortium name="The Broad Institute Genomics Platform"/>
            <person name="Cuomo C."/>
            <person name="Litvintseva A."/>
            <person name="Chen Y."/>
            <person name="Heitman J."/>
            <person name="Sun S."/>
            <person name="Springer D."/>
            <person name="Dromer F."/>
            <person name="Young S."/>
            <person name="Zeng Q."/>
            <person name="Gargeya S."/>
            <person name="Abouelleil A."/>
            <person name="Alvarado L."/>
            <person name="Chapman S.B."/>
            <person name="Gainer-Dewar J."/>
            <person name="Goldberg J."/>
            <person name="Griggs A."/>
            <person name="Gujja S."/>
            <person name="Hansen M."/>
            <person name="Howarth C."/>
            <person name="Imamovic A."/>
            <person name="Larimer J."/>
            <person name="Murphy C."/>
            <person name="Naylor J."/>
            <person name="Pearson M."/>
            <person name="Priest M."/>
            <person name="Roberts A."/>
            <person name="Saif S."/>
            <person name="Shea T."/>
            <person name="Sykes S."/>
            <person name="Wortman J."/>
            <person name="Nusbaum C."/>
            <person name="Birren B."/>
        </authorList>
    </citation>
    <scope>NUCLEOTIDE SEQUENCE [LARGE SCALE GENOMIC DNA]</scope>
    <source>
        <strain evidence="1 2">CA1873</strain>
    </source>
</reference>
<gene>
    <name evidence="1" type="ORF">I314_01659</name>
</gene>
<name>A0ABR5BG53_CRYGA</name>
<proteinExistence type="predicted"/>
<sequence>MHCGYLDQHPSLDPWMDSWGFARLVDHLQIRAS</sequence>
<evidence type="ECO:0000313" key="1">
    <source>
        <dbReference type="EMBL" id="KIR68165.1"/>
    </source>
</evidence>
<organism evidence="1 2">
    <name type="scientific">Cryptococcus bacillisporus CA1873</name>
    <dbReference type="NCBI Taxonomy" id="1296111"/>
    <lineage>
        <taxon>Eukaryota</taxon>
        <taxon>Fungi</taxon>
        <taxon>Dikarya</taxon>
        <taxon>Basidiomycota</taxon>
        <taxon>Agaricomycotina</taxon>
        <taxon>Tremellomycetes</taxon>
        <taxon>Tremellales</taxon>
        <taxon>Cryptococcaceae</taxon>
        <taxon>Cryptococcus</taxon>
        <taxon>Cryptococcus gattii species complex</taxon>
    </lineage>
</organism>
<evidence type="ECO:0000313" key="2">
    <source>
        <dbReference type="Proteomes" id="UP000053800"/>
    </source>
</evidence>
<dbReference type="Proteomes" id="UP000053800">
    <property type="component" value="Unassembled WGS sequence"/>
</dbReference>
<accession>A0ABR5BG53</accession>
<dbReference type="EMBL" id="KN848891">
    <property type="protein sequence ID" value="KIR68165.1"/>
    <property type="molecule type" value="Genomic_DNA"/>
</dbReference>
<keyword evidence="2" id="KW-1185">Reference proteome</keyword>